<proteinExistence type="predicted"/>
<dbReference type="AlphaFoldDB" id="A0A8K0PEH7"/>
<reference evidence="1" key="1">
    <citation type="submission" date="2013-04" db="EMBL/GenBank/DDBJ databases">
        <authorList>
            <person name="Qu J."/>
            <person name="Murali S.C."/>
            <person name="Bandaranaike D."/>
            <person name="Bellair M."/>
            <person name="Blankenburg K."/>
            <person name="Chao H."/>
            <person name="Dinh H."/>
            <person name="Doddapaneni H."/>
            <person name="Downs B."/>
            <person name="Dugan-Rocha S."/>
            <person name="Elkadiri S."/>
            <person name="Gnanaolivu R.D."/>
            <person name="Hernandez B."/>
            <person name="Javaid M."/>
            <person name="Jayaseelan J.C."/>
            <person name="Lee S."/>
            <person name="Li M."/>
            <person name="Ming W."/>
            <person name="Munidasa M."/>
            <person name="Muniz J."/>
            <person name="Nguyen L."/>
            <person name="Ongeri F."/>
            <person name="Osuji N."/>
            <person name="Pu L.-L."/>
            <person name="Puazo M."/>
            <person name="Qu C."/>
            <person name="Quiroz J."/>
            <person name="Raj R."/>
            <person name="Weissenberger G."/>
            <person name="Xin Y."/>
            <person name="Zou X."/>
            <person name="Han Y."/>
            <person name="Richards S."/>
            <person name="Worley K."/>
            <person name="Muzny D."/>
            <person name="Gibbs R."/>
        </authorList>
    </citation>
    <scope>NUCLEOTIDE SEQUENCE</scope>
    <source>
        <strain evidence="1">Sampled in the wild</strain>
    </source>
</reference>
<evidence type="ECO:0000313" key="1">
    <source>
        <dbReference type="EMBL" id="KAG8240289.1"/>
    </source>
</evidence>
<sequence>MDILDGSSLQLFSQTSPFSRVLAVLDVDGTCHHRKSKISDQSKGHILLQVLSHHKDHSDVLFLCEVNLKQKHNVLLPNWYKKIGIHIFQVLLLNSYFLYNKYSRQKINLFDFRHEVIKYLLSVERRQPSAAQKVRRHFPQLTLISESGKKHRFQ</sequence>
<reference evidence="1" key="2">
    <citation type="submission" date="2017-10" db="EMBL/GenBank/DDBJ databases">
        <title>Ladona fulva Genome sequencing and assembly.</title>
        <authorList>
            <person name="Murali S."/>
            <person name="Richards S."/>
            <person name="Bandaranaike D."/>
            <person name="Bellair M."/>
            <person name="Blankenburg K."/>
            <person name="Chao H."/>
            <person name="Dinh H."/>
            <person name="Doddapaneni H."/>
            <person name="Dugan-Rocha S."/>
            <person name="Elkadiri S."/>
            <person name="Gnanaolivu R."/>
            <person name="Hernandez B."/>
            <person name="Skinner E."/>
            <person name="Javaid M."/>
            <person name="Lee S."/>
            <person name="Li M."/>
            <person name="Ming W."/>
            <person name="Munidasa M."/>
            <person name="Muniz J."/>
            <person name="Nguyen L."/>
            <person name="Hughes D."/>
            <person name="Osuji N."/>
            <person name="Pu L.-L."/>
            <person name="Puazo M."/>
            <person name="Qu C."/>
            <person name="Quiroz J."/>
            <person name="Raj R."/>
            <person name="Weissenberger G."/>
            <person name="Xin Y."/>
            <person name="Zou X."/>
            <person name="Han Y."/>
            <person name="Worley K."/>
            <person name="Muzny D."/>
            <person name="Gibbs R."/>
        </authorList>
    </citation>
    <scope>NUCLEOTIDE SEQUENCE</scope>
    <source>
        <strain evidence="1">Sampled in the wild</strain>
    </source>
</reference>
<accession>A0A8K0PEH7</accession>
<keyword evidence="2" id="KW-1185">Reference proteome</keyword>
<dbReference type="OrthoDB" id="118105at2759"/>
<evidence type="ECO:0000313" key="2">
    <source>
        <dbReference type="Proteomes" id="UP000792457"/>
    </source>
</evidence>
<comment type="caution">
    <text evidence="1">The sequence shown here is derived from an EMBL/GenBank/DDBJ whole genome shotgun (WGS) entry which is preliminary data.</text>
</comment>
<dbReference type="EMBL" id="KZ312447">
    <property type="protein sequence ID" value="KAG8240289.1"/>
    <property type="molecule type" value="Genomic_DNA"/>
</dbReference>
<gene>
    <name evidence="1" type="ORF">J437_LFUL012766</name>
</gene>
<protein>
    <submittedName>
        <fullName evidence="1">Uncharacterized protein</fullName>
    </submittedName>
</protein>
<dbReference type="Proteomes" id="UP000792457">
    <property type="component" value="Unassembled WGS sequence"/>
</dbReference>
<name>A0A8K0PEH7_LADFU</name>
<organism evidence="1 2">
    <name type="scientific">Ladona fulva</name>
    <name type="common">Scarce chaser dragonfly</name>
    <name type="synonym">Libellula fulva</name>
    <dbReference type="NCBI Taxonomy" id="123851"/>
    <lineage>
        <taxon>Eukaryota</taxon>
        <taxon>Metazoa</taxon>
        <taxon>Ecdysozoa</taxon>
        <taxon>Arthropoda</taxon>
        <taxon>Hexapoda</taxon>
        <taxon>Insecta</taxon>
        <taxon>Pterygota</taxon>
        <taxon>Palaeoptera</taxon>
        <taxon>Odonata</taxon>
        <taxon>Epiprocta</taxon>
        <taxon>Anisoptera</taxon>
        <taxon>Libelluloidea</taxon>
        <taxon>Libellulidae</taxon>
        <taxon>Ladona</taxon>
    </lineage>
</organism>